<reference evidence="4 5" key="1">
    <citation type="submission" date="2024-10" db="EMBL/GenBank/DDBJ databases">
        <title>The Natural Products Discovery Center: Release of the First 8490 Sequenced Strains for Exploring Actinobacteria Biosynthetic Diversity.</title>
        <authorList>
            <person name="Kalkreuter E."/>
            <person name="Kautsar S.A."/>
            <person name="Yang D."/>
            <person name="Bader C.D."/>
            <person name="Teijaro C.N."/>
            <person name="Fluegel L."/>
            <person name="Davis C.M."/>
            <person name="Simpson J.R."/>
            <person name="Lauterbach L."/>
            <person name="Steele A.D."/>
            <person name="Gui C."/>
            <person name="Meng S."/>
            <person name="Li G."/>
            <person name="Viehrig K."/>
            <person name="Ye F."/>
            <person name="Su P."/>
            <person name="Kiefer A.F."/>
            <person name="Nichols A."/>
            <person name="Cepeda A.J."/>
            <person name="Yan W."/>
            <person name="Fan B."/>
            <person name="Jiang Y."/>
            <person name="Adhikari A."/>
            <person name="Zheng C.-J."/>
            <person name="Schuster L."/>
            <person name="Cowan T.M."/>
            <person name="Smanski M.J."/>
            <person name="Chevrette M.G."/>
            <person name="De Carvalho L.P.S."/>
            <person name="Shen B."/>
        </authorList>
    </citation>
    <scope>NUCLEOTIDE SEQUENCE [LARGE SCALE GENOMIC DNA]</scope>
    <source>
        <strain evidence="4 5">NPDC020327</strain>
    </source>
</reference>
<dbReference type="InterPro" id="IPR002645">
    <property type="entry name" value="STAS_dom"/>
</dbReference>
<dbReference type="Pfam" id="PF01740">
    <property type="entry name" value="STAS"/>
    <property type="match status" value="1"/>
</dbReference>
<comment type="similarity">
    <text evidence="1 2">Belongs to the anti-sigma-factor antagonist family.</text>
</comment>
<gene>
    <name evidence="4" type="ORF">ACH429_08730</name>
</gene>
<evidence type="ECO:0000256" key="1">
    <source>
        <dbReference type="ARBA" id="ARBA00009013"/>
    </source>
</evidence>
<feature type="domain" description="STAS" evidence="3">
    <location>
        <begin position="46"/>
        <end position="154"/>
    </location>
</feature>
<dbReference type="SUPFAM" id="SSF52091">
    <property type="entry name" value="SpoIIaa-like"/>
    <property type="match status" value="1"/>
</dbReference>
<evidence type="ECO:0000313" key="4">
    <source>
        <dbReference type="EMBL" id="MFI1964209.1"/>
    </source>
</evidence>
<dbReference type="CDD" id="cd07043">
    <property type="entry name" value="STAS_anti-anti-sigma_factors"/>
    <property type="match status" value="1"/>
</dbReference>
<organism evidence="4 5">
    <name type="scientific">Streptomyces pathocidini</name>
    <dbReference type="NCBI Taxonomy" id="1650571"/>
    <lineage>
        <taxon>Bacteria</taxon>
        <taxon>Bacillati</taxon>
        <taxon>Actinomycetota</taxon>
        <taxon>Actinomycetes</taxon>
        <taxon>Kitasatosporales</taxon>
        <taxon>Streptomycetaceae</taxon>
        <taxon>Streptomyces</taxon>
    </lineage>
</organism>
<accession>A0ABW7UNH8</accession>
<name>A0ABW7UNH8_9ACTN</name>
<evidence type="ECO:0000256" key="2">
    <source>
        <dbReference type="RuleBase" id="RU003749"/>
    </source>
</evidence>
<sequence length="154" mass="17330">MAMLYDTEEGREHPEPDVRAVQEVFETGADETGAEPVPEAVTRARDEIREREVGGRTIVELRGEVDMLNSPRIKERIDRLTDRPGTELVLDLRELRFIDCSGISMLCRARNRTAERDGRLTVVVDDPCVPRMLRLTRLTGAFDLHSTLDAALAA</sequence>
<evidence type="ECO:0000313" key="5">
    <source>
        <dbReference type="Proteomes" id="UP001611548"/>
    </source>
</evidence>
<evidence type="ECO:0000259" key="3">
    <source>
        <dbReference type="PROSITE" id="PS50801"/>
    </source>
</evidence>
<protein>
    <recommendedName>
        <fullName evidence="2">Anti-sigma factor antagonist</fullName>
    </recommendedName>
</protein>
<dbReference type="PANTHER" id="PTHR33495">
    <property type="entry name" value="ANTI-SIGMA FACTOR ANTAGONIST TM_1081-RELATED-RELATED"/>
    <property type="match status" value="1"/>
</dbReference>
<dbReference type="InterPro" id="IPR003658">
    <property type="entry name" value="Anti-sigma_ant"/>
</dbReference>
<dbReference type="Proteomes" id="UP001611548">
    <property type="component" value="Unassembled WGS sequence"/>
</dbReference>
<comment type="caution">
    <text evidence="4">The sequence shown here is derived from an EMBL/GenBank/DDBJ whole genome shotgun (WGS) entry which is preliminary data.</text>
</comment>
<dbReference type="NCBIfam" id="TIGR00377">
    <property type="entry name" value="ant_ant_sig"/>
    <property type="match status" value="1"/>
</dbReference>
<proteinExistence type="inferred from homology"/>
<dbReference type="Gene3D" id="3.30.750.24">
    <property type="entry name" value="STAS domain"/>
    <property type="match status" value="1"/>
</dbReference>
<dbReference type="RefSeq" id="WP_398718175.1">
    <property type="nucleotide sequence ID" value="NZ_JBIRWE010000003.1"/>
</dbReference>
<keyword evidence="5" id="KW-1185">Reference proteome</keyword>
<dbReference type="PROSITE" id="PS50801">
    <property type="entry name" value="STAS"/>
    <property type="match status" value="1"/>
</dbReference>
<dbReference type="EMBL" id="JBIRWE010000003">
    <property type="protein sequence ID" value="MFI1964209.1"/>
    <property type="molecule type" value="Genomic_DNA"/>
</dbReference>
<dbReference type="PANTHER" id="PTHR33495:SF2">
    <property type="entry name" value="ANTI-SIGMA FACTOR ANTAGONIST TM_1081-RELATED"/>
    <property type="match status" value="1"/>
</dbReference>
<dbReference type="InterPro" id="IPR036513">
    <property type="entry name" value="STAS_dom_sf"/>
</dbReference>